<sequence>MSGRSLSWMADYRGIGLSRLIRPDLVELR</sequence>
<proteinExistence type="predicted"/>
<name>A0A6J5H1R3_9BURK</name>
<evidence type="ECO:0000313" key="2">
    <source>
        <dbReference type="Proteomes" id="UP000494252"/>
    </source>
</evidence>
<keyword evidence="2" id="KW-1185">Reference proteome</keyword>
<evidence type="ECO:0000313" key="1">
    <source>
        <dbReference type="EMBL" id="CAB3810146.1"/>
    </source>
</evidence>
<accession>A0A6J5H1R3</accession>
<organism evidence="1 2">
    <name type="scientific">Paraburkholderia fynbosensis</name>
    <dbReference type="NCBI Taxonomy" id="1200993"/>
    <lineage>
        <taxon>Bacteria</taxon>
        <taxon>Pseudomonadati</taxon>
        <taxon>Pseudomonadota</taxon>
        <taxon>Betaproteobacteria</taxon>
        <taxon>Burkholderiales</taxon>
        <taxon>Burkholderiaceae</taxon>
        <taxon>Paraburkholderia</taxon>
    </lineage>
</organism>
<reference evidence="1 2" key="1">
    <citation type="submission" date="2020-04" db="EMBL/GenBank/DDBJ databases">
        <authorList>
            <person name="De Canck E."/>
        </authorList>
    </citation>
    <scope>NUCLEOTIDE SEQUENCE [LARGE SCALE GENOMIC DNA]</scope>
    <source>
        <strain evidence="1 2">LMG 27177</strain>
    </source>
</reference>
<gene>
    <name evidence="1" type="ORF">LMG27177_07058</name>
</gene>
<dbReference type="AlphaFoldDB" id="A0A6J5H1R3"/>
<protein>
    <submittedName>
        <fullName evidence="1">Uncharacterized protein</fullName>
    </submittedName>
</protein>
<dbReference type="Proteomes" id="UP000494252">
    <property type="component" value="Unassembled WGS sequence"/>
</dbReference>
<dbReference type="EMBL" id="CADIKI010000033">
    <property type="protein sequence ID" value="CAB3810146.1"/>
    <property type="molecule type" value="Genomic_DNA"/>
</dbReference>